<gene>
    <name evidence="1" type="ORF">HGG79_17780</name>
</gene>
<reference evidence="1 2" key="1">
    <citation type="submission" date="2020-04" db="EMBL/GenBank/DDBJ databases">
        <title>Genomic insights into acetone-butanol-ethanol (ABE) fermentation by sequencing solventogenic clostridia strains.</title>
        <authorList>
            <person name="Brown S."/>
        </authorList>
    </citation>
    <scope>NUCLEOTIDE SEQUENCE [LARGE SCALE GENOMIC DNA]</scope>
    <source>
        <strain evidence="1 2">DJ011</strain>
    </source>
</reference>
<dbReference type="AlphaFoldDB" id="A0A923EEJ6"/>
<keyword evidence="2" id="KW-1185">Reference proteome</keyword>
<comment type="caution">
    <text evidence="1">The sequence shown here is derived from an EMBL/GenBank/DDBJ whole genome shotgun (WGS) entry which is preliminary data.</text>
</comment>
<evidence type="ECO:0000313" key="2">
    <source>
        <dbReference type="Proteomes" id="UP000563151"/>
    </source>
</evidence>
<name>A0A923EEJ6_CLOTT</name>
<dbReference type="Proteomes" id="UP000563151">
    <property type="component" value="Unassembled WGS sequence"/>
</dbReference>
<dbReference type="EMBL" id="JAAZWO010000031">
    <property type="protein sequence ID" value="MBC2399605.1"/>
    <property type="molecule type" value="Genomic_DNA"/>
</dbReference>
<dbReference type="RefSeq" id="WP_035147147.1">
    <property type="nucleotide sequence ID" value="NZ_JAAZWO010000031.1"/>
</dbReference>
<organism evidence="1 2">
    <name type="scientific">Clostridium tetanomorphum</name>
    <dbReference type="NCBI Taxonomy" id="1553"/>
    <lineage>
        <taxon>Bacteria</taxon>
        <taxon>Bacillati</taxon>
        <taxon>Bacillota</taxon>
        <taxon>Clostridia</taxon>
        <taxon>Eubacteriales</taxon>
        <taxon>Clostridiaceae</taxon>
        <taxon>Clostridium</taxon>
    </lineage>
</organism>
<proteinExistence type="predicted"/>
<sequence>MNGISSFKDISNYTIDKSVIDRIKSENLQTEKTYTPNISKEQLLPNQAITNPDNVEQAMLKDFTELSRFSWSSFSPLYFKDNTQKIDTLVNATKKYTQYINDNFDGDKKQKYLDSLNKYVNLAKSSISDEISCNISKFFKLDINDTNDIKNNISSIIDNKLNNTTKTDKSTSLKDMNYEDLKILSAGIESIGKNLMEDFYCSDGYNVASLGMAKMKTNFIVQKTNLSDNIKKKLSDCVDNKVNKELDCIFKVQGFAQRQREVFAREKGFLLEDITGVDSSSRLEQLKKRTSNTYKKFTNIEFNMNFMNSFLNIMKDINKQCSDDIDYYKKVDAKLGTGISKSISESQKTITDKLTCDWNDFIDKMYIEDDKSQYYLPSSNHNIVCTFA</sequence>
<evidence type="ECO:0000313" key="1">
    <source>
        <dbReference type="EMBL" id="MBC2399605.1"/>
    </source>
</evidence>
<accession>A0A923EEJ6</accession>
<protein>
    <submittedName>
        <fullName evidence="1">Uncharacterized protein</fullName>
    </submittedName>
</protein>